<organism evidence="2 3">
    <name type="scientific">Caerostris extrusa</name>
    <name type="common">Bark spider</name>
    <name type="synonym">Caerostris bankana</name>
    <dbReference type="NCBI Taxonomy" id="172846"/>
    <lineage>
        <taxon>Eukaryota</taxon>
        <taxon>Metazoa</taxon>
        <taxon>Ecdysozoa</taxon>
        <taxon>Arthropoda</taxon>
        <taxon>Chelicerata</taxon>
        <taxon>Arachnida</taxon>
        <taxon>Araneae</taxon>
        <taxon>Araneomorphae</taxon>
        <taxon>Entelegynae</taxon>
        <taxon>Araneoidea</taxon>
        <taxon>Araneidae</taxon>
        <taxon>Caerostris</taxon>
    </lineage>
</organism>
<protein>
    <submittedName>
        <fullName evidence="2">Uncharacterized protein</fullName>
    </submittedName>
</protein>
<name>A0AAV4R266_CAEEX</name>
<gene>
    <name evidence="2" type="ORF">CEXT_2621</name>
</gene>
<proteinExistence type="predicted"/>
<dbReference type="EMBL" id="BPLR01007284">
    <property type="protein sequence ID" value="GIY15810.1"/>
    <property type="molecule type" value="Genomic_DNA"/>
</dbReference>
<reference evidence="2 3" key="1">
    <citation type="submission" date="2021-06" db="EMBL/GenBank/DDBJ databases">
        <title>Caerostris extrusa draft genome.</title>
        <authorList>
            <person name="Kono N."/>
            <person name="Arakawa K."/>
        </authorList>
    </citation>
    <scope>NUCLEOTIDE SEQUENCE [LARGE SCALE GENOMIC DNA]</scope>
</reference>
<dbReference type="Proteomes" id="UP001054945">
    <property type="component" value="Unassembled WGS sequence"/>
</dbReference>
<evidence type="ECO:0000313" key="3">
    <source>
        <dbReference type="Proteomes" id="UP001054945"/>
    </source>
</evidence>
<accession>A0AAV4R266</accession>
<evidence type="ECO:0000256" key="1">
    <source>
        <dbReference type="SAM" id="MobiDB-lite"/>
    </source>
</evidence>
<comment type="caution">
    <text evidence="2">The sequence shown here is derived from an EMBL/GenBank/DDBJ whole genome shotgun (WGS) entry which is preliminary data.</text>
</comment>
<feature type="region of interest" description="Disordered" evidence="1">
    <location>
        <begin position="93"/>
        <end position="114"/>
    </location>
</feature>
<evidence type="ECO:0000313" key="2">
    <source>
        <dbReference type="EMBL" id="GIY15810.1"/>
    </source>
</evidence>
<sequence>MDVKLYYDLKPPGIKILSVQSNTRSPFPLIPAILYTPSKLRPYFSSEIVVTLQFGKNQSLEREREREKEKKRKRKYRDFTLWRIHPIIPGVPQGKFLHPIPPSLPSRKPRRKNI</sequence>
<dbReference type="AlphaFoldDB" id="A0AAV4R266"/>
<keyword evidence="3" id="KW-1185">Reference proteome</keyword>